<evidence type="ECO:0000256" key="3">
    <source>
        <dbReference type="SAM" id="Phobius"/>
    </source>
</evidence>
<keyword evidence="3" id="KW-0812">Transmembrane</keyword>
<dbReference type="Proteomes" id="UP000030708">
    <property type="component" value="Unassembled WGS sequence"/>
</dbReference>
<evidence type="ECO:0000256" key="1">
    <source>
        <dbReference type="SAM" id="Coils"/>
    </source>
</evidence>
<feature type="transmembrane region" description="Helical" evidence="3">
    <location>
        <begin position="1152"/>
        <end position="1173"/>
    </location>
</feature>
<reference evidence="4 5" key="2">
    <citation type="submission" date="2013-02" db="EMBL/GenBank/DDBJ databases">
        <title>The Genome Sequence of Plasmodium falciparum Tanzania (2000708).</title>
        <authorList>
            <consortium name="The Broad Institute Genome Sequencing Platform"/>
            <consortium name="The Broad Institute Genome Sequencing Center for Infectious Disease"/>
            <person name="Neafsey D."/>
            <person name="Cheeseman I."/>
            <person name="Volkman S."/>
            <person name="Adams J."/>
            <person name="Walker B."/>
            <person name="Young S.K."/>
            <person name="Zeng Q."/>
            <person name="Gargeya S."/>
            <person name="Fitzgerald M."/>
            <person name="Haas B."/>
            <person name="Abouelleil A."/>
            <person name="Alvarado L."/>
            <person name="Arachchi H.M."/>
            <person name="Berlin A.M."/>
            <person name="Chapman S.B."/>
            <person name="Dewar J."/>
            <person name="Goldberg J."/>
            <person name="Griggs A."/>
            <person name="Gujja S."/>
            <person name="Hansen M."/>
            <person name="Howarth C."/>
            <person name="Imamovic A."/>
            <person name="Larimer J."/>
            <person name="McCowan C."/>
            <person name="Murphy C."/>
            <person name="Neiman D."/>
            <person name="Pearson M."/>
            <person name="Priest M."/>
            <person name="Roberts A."/>
            <person name="Saif S."/>
            <person name="Shea T."/>
            <person name="Sisk P."/>
            <person name="Sykes S."/>
            <person name="Wortman J."/>
            <person name="Nusbaum C."/>
            <person name="Birren B."/>
        </authorList>
    </citation>
    <scope>NUCLEOTIDE SEQUENCE [LARGE SCALE GENOMIC DNA]</scope>
    <source>
        <strain evidence="5">Tanzania (2000708)</strain>
    </source>
</reference>
<dbReference type="EMBL" id="KI926445">
    <property type="protein sequence ID" value="ETW35840.1"/>
    <property type="molecule type" value="Genomic_DNA"/>
</dbReference>
<gene>
    <name evidence="4" type="ORF">PFTANZ_03433</name>
</gene>
<keyword evidence="3" id="KW-1133">Transmembrane helix</keyword>
<dbReference type="OrthoDB" id="377924at2759"/>
<evidence type="ECO:0000313" key="4">
    <source>
        <dbReference type="EMBL" id="ETW35840.1"/>
    </source>
</evidence>
<evidence type="ECO:0000256" key="2">
    <source>
        <dbReference type="SAM" id="MobiDB-lite"/>
    </source>
</evidence>
<organism evidence="4 5">
    <name type="scientific">Plasmodium falciparum Tanzania</name>
    <name type="common">2000708</name>
    <dbReference type="NCBI Taxonomy" id="1036725"/>
    <lineage>
        <taxon>Eukaryota</taxon>
        <taxon>Sar</taxon>
        <taxon>Alveolata</taxon>
        <taxon>Apicomplexa</taxon>
        <taxon>Aconoidasida</taxon>
        <taxon>Haemosporida</taxon>
        <taxon>Plasmodiidae</taxon>
        <taxon>Plasmodium</taxon>
        <taxon>Plasmodium (Laverania)</taxon>
    </lineage>
</organism>
<reference evidence="4 5" key="1">
    <citation type="submission" date="2013-02" db="EMBL/GenBank/DDBJ databases">
        <title>The Genome Annotation of Plasmodium falciparum Tanzania (2000708).</title>
        <authorList>
            <consortium name="The Broad Institute Genome Sequencing Platform"/>
            <consortium name="The Broad Institute Genome Sequencing Center for Infectious Disease"/>
            <person name="Neafsey D."/>
            <person name="Hoffman S."/>
            <person name="Volkman S."/>
            <person name="Rosenthal P."/>
            <person name="Walker B."/>
            <person name="Young S.K."/>
            <person name="Zeng Q."/>
            <person name="Gargeya S."/>
            <person name="Fitzgerald M."/>
            <person name="Haas B."/>
            <person name="Abouelleil A."/>
            <person name="Allen A.W."/>
            <person name="Alvarado L."/>
            <person name="Arachchi H.M."/>
            <person name="Berlin A.M."/>
            <person name="Chapman S.B."/>
            <person name="Gainer-Dewar J."/>
            <person name="Goldberg J."/>
            <person name="Griggs A."/>
            <person name="Gujja S."/>
            <person name="Hansen M."/>
            <person name="Howarth C."/>
            <person name="Imamovic A."/>
            <person name="Ireland A."/>
            <person name="Larimer J."/>
            <person name="McCowan C."/>
            <person name="Murphy C."/>
            <person name="Pearson M."/>
            <person name="Poon T.W."/>
            <person name="Priest M."/>
            <person name="Roberts A."/>
            <person name="Saif S."/>
            <person name="Shea T."/>
            <person name="Sisk P."/>
            <person name="Sykes S."/>
            <person name="Wortman J."/>
            <person name="Nusbaum C."/>
            <person name="Birren B."/>
        </authorList>
    </citation>
    <scope>NUCLEOTIDE SEQUENCE [LARGE SCALE GENOMIC DNA]</scope>
    <source>
        <strain evidence="5">Tanzania (2000708)</strain>
    </source>
</reference>
<feature type="compositionally biased region" description="Basic residues" evidence="2">
    <location>
        <begin position="893"/>
        <end position="909"/>
    </location>
</feature>
<accession>A0A024W5P4</accession>
<feature type="region of interest" description="Disordered" evidence="2">
    <location>
        <begin position="883"/>
        <end position="910"/>
    </location>
</feature>
<protein>
    <submittedName>
        <fullName evidence="4">Uncharacterized protein</fullName>
    </submittedName>
</protein>
<feature type="coiled-coil region" evidence="1">
    <location>
        <begin position="835"/>
        <end position="862"/>
    </location>
</feature>
<name>A0A024W5P4_PLAFA</name>
<sequence length="1450" mass="176197">MIFSAVSSKCLAKNVRGNIYYVSFLRINTYNYSSIFDLILRKKKERICDDNKIINDNRGKEEEYNECNIKERILKCEVPIYNSNNKIKKKENISYIKNDVHKDKKCSDGFELISDDNIYNNKLYILRYIKYLQINDDINKYRFISKHIINNVYKFRYNEILFILKIFCKRKYKNLLLLQCFSEYFYWLCKLKKSNKTNISYYLYFCSRFNYIPTIKYVDEYLDTFLCYEKWVPGMNFFSLNMIEEETNDCAKDIKYIINVLYFLNMCNLKKKKELFDTLLYMCIYNINDLTVKNTFLLLKILITNIENDKYDISVFSTIHKNIERHINSLEDLDFHNYMNIIFYNNINPDATFFRFIHNYIDKKDIRISSNSMLAILKIMKKYNNKDHVMFKKMARIMIDNFFNYTYDQILYVLKIFIQLNYFSQDFFNYLFKAFISSGVNDLVWNKLPDENSKEKKKIQGIIKNKYLLNDLYIDNNNNNNSNYIVNRYEDVLKEKKKKVKEDEKINYENLKTCNSYDKKVFPFDETYVGENKNNEIYVERDNLLHNDKTLQNNNHHYNNISHFDNEKRDIPNNILCNNILNKINNKYDNFTNDPTKSFGNTSLYINIVEEKKDDKHKKINEISHLPLHLNIIKSKMKIDSSNIIPNNMPMEDNNIYRKVTYDILYIQMHIYLFIYLGICGYRNIQALDMLSKKIQHYLYIIYNKQHDISDDNIEKKKKKNDGIKLISFSYAINKMKEDYNNNFYLLSQEHKNILLHDDMKSIQIRNNMENRELLKDKQKIGYKENYIHMCNDNIDSKKKNKKKKEKYISNVYQDDQKNIFINQLKKSCLHFVYNKNEKLDLEKLEKRKKKKKKKLKEEKNDNMNVMKYMNVENFRRSKSINTNNMNDTVYERRRRRRRRRKKKKKKNNNNKLLISLKNISLICEACTNLYYYNNNLYDVLLYHMLKIIDRFYNNIGEYVKENLICNHDKSNINMHKNFKNNNINLPGDMSIIQDRFEENIIYNNMLCDDKSDEENKILHKEINVHNNNNNNNISNNNISNNNISNNNISNNNISNNNISNNYISNNNNYYYFSKLHICLFKNVWKFLICHIQVNHFIKNILENDIRYNTFEKLIDIYTHKYFYYNIKNIIYIINYINSSNIVYTNNKKYSFVYVFFINYFNISVIINKLFLFNKIIYMMSQMCYPKNVEHIKKKFNIILYDISYLYYIYTKTLLNFQKEIEIKNRRISTDNIKHIVSNDDIHNLFSCINFYIIFLYILKKNINEQKEYFINPTTERIMESNDMMITWDDLKIEKNIHPQNNLYVHTNNIVTYEKMQELKNDDHNSIMDHHYIFKIMLHCINLIRYSNISNDKINNNEQKKKNIYIFTLIRFYYIFKTFYRNKKLLYNIIEQNYDDFFPLFIIKILNKKKIKQIYIPQLFSMDRCIATHNKKQFIHGLITNHFAPFFKKS</sequence>
<dbReference type="eggNOG" id="ENOG502TNAZ">
    <property type="taxonomic scope" value="Eukaryota"/>
</dbReference>
<keyword evidence="1" id="KW-0175">Coiled coil</keyword>
<feature type="transmembrane region" description="Helical" evidence="3">
    <location>
        <begin position="1242"/>
        <end position="1259"/>
    </location>
</feature>
<evidence type="ECO:0000313" key="5">
    <source>
        <dbReference type="Proteomes" id="UP000030708"/>
    </source>
</evidence>
<keyword evidence="3" id="KW-0472">Membrane</keyword>
<proteinExistence type="predicted"/>